<protein>
    <recommendedName>
        <fullName evidence="5 12">Aminopeptidase N</fullName>
        <ecNumber evidence="4 12">3.4.11.2</ecNumber>
    </recommendedName>
</protein>
<evidence type="ECO:0000256" key="8">
    <source>
        <dbReference type="ARBA" id="ARBA00022723"/>
    </source>
</evidence>
<evidence type="ECO:0000256" key="13">
    <source>
        <dbReference type="SAM" id="MobiDB-lite"/>
    </source>
</evidence>
<feature type="domain" description="Peptidase M1 alanyl aminopeptidase C-terminal" evidence="16">
    <location>
        <begin position="563"/>
        <end position="883"/>
    </location>
</feature>
<dbReference type="Proteomes" id="UP000561438">
    <property type="component" value="Unassembled WGS sequence"/>
</dbReference>
<dbReference type="Gene3D" id="2.60.40.1840">
    <property type="match status" value="1"/>
</dbReference>
<evidence type="ECO:0000256" key="6">
    <source>
        <dbReference type="ARBA" id="ARBA00022438"/>
    </source>
</evidence>
<comment type="caution">
    <text evidence="18">The sequence shown here is derived from an EMBL/GenBank/DDBJ whole genome shotgun (WGS) entry which is preliminary data.</text>
</comment>
<dbReference type="Gene3D" id="2.60.40.1730">
    <property type="entry name" value="tricorn interacting facor f3 domain"/>
    <property type="match status" value="1"/>
</dbReference>
<sequence>MDIARTPSNPSGNPEMADAARTPQAPPVIHRKDYMPFAWLVPDVHLAFKLGLENTRVTNTMQVKRNPDAGKTPVLTLNGDGLKPLSVKIDGEDASSWSMNGPDLAVTLPGDAHEIEVVTEFSPQDNTALMGLFASGGMLCSQCEAEGFRRITFFPDRPDVLSTYTVRMEGVEEQFPVLLSNGNLVDEGKGEGGRHWAEWHDPWPKPSYLFALVAGDLVANTDSFTTRSGREVRLNIYVREGDLDRTHHAMDSLKRSMKWDEETFGREYDLDLFNIVAVSDFNMGAMENKGLNIFNTKYVLADVETATDGDFDGVEGVIAHEYFHNWSGNRVTCRDWFQLSLKEGFTVLRDQLFSQDMGSAPVKRIEDVRILRGVQFPEDSGPLAHSIRPDSYREISNFYTSTVYNKGAEVIRMMRTMAGPEAFRKGCDLYFERHDGEAATCEDFVRAMEAGAGLDLEQFRRWYSQAGTPKVRVSLTHEGDTATLSLAQTVPPTPGQPAKYPTTIPLRIALYDRDEGSHDGEQLVILTDSEKTITFDGFAKKPVLSVNRNFSAPVSIERDIPRDELVFLAAHDDDPFARYEAMQDLFLAHLLGEVRGSLRPDERDAGRADIASVFAAVLDDDRLDDLMRGELLILPSQTYLMEQMSAANPTAIFDAREGLKALLGSELKDRFVRMHERASAVPFSLDAAARGARKVKTGALQYLAAADPERATGMADTQYKQADNMTDRQGALMVLAGLDGVERTHALLDFYNRYQDNPLVIDKWFALQATSLHPEALAHVKALAEHPDFTLRNPNRVRSLYMAFAGNPHAFHAADGEGYRLIADVILKLDPVNPQTAARFVPALGRWRKLEARWASMMRSELERIAQAPQLSRDTYEQVSRSLD</sequence>
<feature type="domain" description="Aminopeptidase N-like N-terminal" evidence="17">
    <location>
        <begin position="100"/>
        <end position="209"/>
    </location>
</feature>
<keyword evidence="6 18" id="KW-0031">Aminopeptidase</keyword>
<dbReference type="Gene3D" id="1.25.50.10">
    <property type="entry name" value="Peptidase M1, alanyl aminopeptidase, C-terminal domain"/>
    <property type="match status" value="1"/>
</dbReference>
<dbReference type="RefSeq" id="WP_176267476.1">
    <property type="nucleotide sequence ID" value="NZ_JABWGV010000003.1"/>
</dbReference>
<evidence type="ECO:0000256" key="1">
    <source>
        <dbReference type="ARBA" id="ARBA00000098"/>
    </source>
</evidence>
<proteinExistence type="inferred from homology"/>
<reference evidence="18 19" key="1">
    <citation type="submission" date="2020-06" db="EMBL/GenBank/DDBJ databases">
        <title>Altererythrobacter sp. HHU K3-1.</title>
        <authorList>
            <person name="Zhang D."/>
            <person name="Xue H."/>
        </authorList>
    </citation>
    <scope>NUCLEOTIDE SEQUENCE [LARGE SCALE GENOMIC DNA]</scope>
    <source>
        <strain evidence="18 19">HHU K3-1</strain>
    </source>
</reference>
<evidence type="ECO:0000256" key="2">
    <source>
        <dbReference type="ARBA" id="ARBA00001947"/>
    </source>
</evidence>
<dbReference type="PRINTS" id="PR00756">
    <property type="entry name" value="ALADIPTASE"/>
</dbReference>
<keyword evidence="7" id="KW-0645">Protease</keyword>
<feature type="domain" description="Peptidase M1 membrane alanine aminopeptidase" evidence="14">
    <location>
        <begin position="249"/>
        <end position="462"/>
    </location>
</feature>
<keyword evidence="11" id="KW-0482">Metalloprotease</keyword>
<dbReference type="Pfam" id="PF17432">
    <property type="entry name" value="DUF3458_C"/>
    <property type="match status" value="1"/>
</dbReference>
<dbReference type="PANTHER" id="PTHR46322">
    <property type="entry name" value="PUROMYCIN-SENSITIVE AMINOPEPTIDASE"/>
    <property type="match status" value="1"/>
</dbReference>
<dbReference type="Gene3D" id="1.10.390.10">
    <property type="entry name" value="Neutral Protease Domain 2"/>
    <property type="match status" value="1"/>
</dbReference>
<dbReference type="Pfam" id="PF01433">
    <property type="entry name" value="Peptidase_M1"/>
    <property type="match status" value="1"/>
</dbReference>
<feature type="region of interest" description="Disordered" evidence="13">
    <location>
        <begin position="1"/>
        <end position="21"/>
    </location>
</feature>
<dbReference type="InterPro" id="IPR024601">
    <property type="entry name" value="Peptidase_M1_pepN_C"/>
</dbReference>
<comment type="cofactor">
    <cofactor evidence="2">
        <name>Zn(2+)</name>
        <dbReference type="ChEBI" id="CHEBI:29105"/>
    </cofactor>
</comment>
<evidence type="ECO:0000256" key="10">
    <source>
        <dbReference type="ARBA" id="ARBA00022833"/>
    </source>
</evidence>
<organism evidence="18 19">
    <name type="scientific">Qipengyuania atrilutea</name>
    <dbReference type="NCBI Taxonomy" id="2744473"/>
    <lineage>
        <taxon>Bacteria</taxon>
        <taxon>Pseudomonadati</taxon>
        <taxon>Pseudomonadota</taxon>
        <taxon>Alphaproteobacteria</taxon>
        <taxon>Sphingomonadales</taxon>
        <taxon>Erythrobacteraceae</taxon>
        <taxon>Qipengyuania</taxon>
    </lineage>
</organism>
<dbReference type="FunFam" id="3.30.2010.30:FF:000002">
    <property type="entry name" value="Putative aminopeptidase N"/>
    <property type="match status" value="1"/>
</dbReference>
<comment type="similarity">
    <text evidence="3">Belongs to the peptidase M1 family.</text>
</comment>
<dbReference type="Pfam" id="PF11940">
    <property type="entry name" value="DUF3458"/>
    <property type="match status" value="1"/>
</dbReference>
<evidence type="ECO:0000256" key="5">
    <source>
        <dbReference type="ARBA" id="ARBA00015611"/>
    </source>
</evidence>
<evidence type="ECO:0000256" key="3">
    <source>
        <dbReference type="ARBA" id="ARBA00010136"/>
    </source>
</evidence>
<dbReference type="NCBIfam" id="TIGR02414">
    <property type="entry name" value="pepN_proteo"/>
    <property type="match status" value="1"/>
</dbReference>
<dbReference type="GO" id="GO:0006508">
    <property type="term" value="P:proteolysis"/>
    <property type="evidence" value="ECO:0007669"/>
    <property type="project" value="UniProtKB-UniRule"/>
</dbReference>
<dbReference type="InterPro" id="IPR037144">
    <property type="entry name" value="Peptidase_M1_pepN_C_sf"/>
</dbReference>
<dbReference type="Pfam" id="PF17900">
    <property type="entry name" value="Peptidase_M1_N"/>
    <property type="match status" value="1"/>
</dbReference>
<evidence type="ECO:0000256" key="4">
    <source>
        <dbReference type="ARBA" id="ARBA00012564"/>
    </source>
</evidence>
<evidence type="ECO:0000313" key="18">
    <source>
        <dbReference type="EMBL" id="NVD45148.1"/>
    </source>
</evidence>
<evidence type="ECO:0000256" key="11">
    <source>
        <dbReference type="ARBA" id="ARBA00023049"/>
    </source>
</evidence>
<dbReference type="InterPro" id="IPR038438">
    <property type="entry name" value="PepN_Ig-like_sf"/>
</dbReference>
<evidence type="ECO:0000259" key="17">
    <source>
        <dbReference type="Pfam" id="PF17900"/>
    </source>
</evidence>
<comment type="catalytic activity">
    <reaction evidence="1">
        <text>Release of an N-terminal amino acid, Xaa-|-Yaa- from a peptide, amide or arylamide. Xaa is preferably Ala, but may be most amino acids including Pro (slow action). When a terminal hydrophobic residue is followed by a prolyl residue, the two may be released as an intact Xaa-Pro dipeptide.</text>
        <dbReference type="EC" id="3.4.11.2"/>
    </reaction>
</comment>
<accession>A0A850H5J6</accession>
<dbReference type="SUPFAM" id="SSF55486">
    <property type="entry name" value="Metalloproteases ('zincins'), catalytic domain"/>
    <property type="match status" value="1"/>
</dbReference>
<dbReference type="PANTHER" id="PTHR46322:SF1">
    <property type="entry name" value="PUROMYCIN-SENSITIVE AMINOPEPTIDASE"/>
    <property type="match status" value="1"/>
</dbReference>
<keyword evidence="9 18" id="KW-0378">Hydrolase</keyword>
<evidence type="ECO:0000259" key="14">
    <source>
        <dbReference type="Pfam" id="PF01433"/>
    </source>
</evidence>
<evidence type="ECO:0000259" key="16">
    <source>
        <dbReference type="Pfam" id="PF17432"/>
    </source>
</evidence>
<dbReference type="InterPro" id="IPR012779">
    <property type="entry name" value="Peptidase_M1_pepN"/>
</dbReference>
<feature type="domain" description="Peptidase M1 alanyl aminopeptidase Ig-like fold" evidence="15">
    <location>
        <begin position="467"/>
        <end position="558"/>
    </location>
</feature>
<evidence type="ECO:0000256" key="7">
    <source>
        <dbReference type="ARBA" id="ARBA00022670"/>
    </source>
</evidence>
<gene>
    <name evidence="18" type="primary">pepN</name>
    <name evidence="18" type="ORF">HUV48_08960</name>
</gene>
<dbReference type="InterPro" id="IPR035414">
    <property type="entry name" value="Peptidase_M1_pepN_Ig-like"/>
</dbReference>
<dbReference type="InterPro" id="IPR001930">
    <property type="entry name" value="Peptidase_M1"/>
</dbReference>
<name>A0A850H5J6_9SPHN</name>
<feature type="compositionally biased region" description="Polar residues" evidence="13">
    <location>
        <begin position="1"/>
        <end position="12"/>
    </location>
</feature>
<dbReference type="EC" id="3.4.11.2" evidence="4 12"/>
<dbReference type="InterPro" id="IPR014782">
    <property type="entry name" value="Peptidase_M1_dom"/>
</dbReference>
<evidence type="ECO:0000256" key="12">
    <source>
        <dbReference type="NCBIfam" id="TIGR02414"/>
    </source>
</evidence>
<dbReference type="InterPro" id="IPR045357">
    <property type="entry name" value="Aminopeptidase_N-like_N"/>
</dbReference>
<keyword evidence="10" id="KW-0862">Zinc</keyword>
<evidence type="ECO:0000256" key="9">
    <source>
        <dbReference type="ARBA" id="ARBA00022801"/>
    </source>
</evidence>
<dbReference type="AlphaFoldDB" id="A0A850H5J6"/>
<dbReference type="InterPro" id="IPR042097">
    <property type="entry name" value="Aminopeptidase_N-like_N_sf"/>
</dbReference>
<dbReference type="EMBL" id="JABWGV010000003">
    <property type="protein sequence ID" value="NVD45148.1"/>
    <property type="molecule type" value="Genomic_DNA"/>
</dbReference>
<evidence type="ECO:0000313" key="19">
    <source>
        <dbReference type="Proteomes" id="UP000561438"/>
    </source>
</evidence>
<keyword evidence="19" id="KW-1185">Reference proteome</keyword>
<dbReference type="InterPro" id="IPR027268">
    <property type="entry name" value="Peptidase_M4/M1_CTD_sf"/>
</dbReference>
<dbReference type="CDD" id="cd09600">
    <property type="entry name" value="M1_APN"/>
    <property type="match status" value="1"/>
</dbReference>
<dbReference type="GO" id="GO:0008270">
    <property type="term" value="F:zinc ion binding"/>
    <property type="evidence" value="ECO:0007669"/>
    <property type="project" value="InterPro"/>
</dbReference>
<dbReference type="SUPFAM" id="SSF63737">
    <property type="entry name" value="Leukotriene A4 hydrolase N-terminal domain"/>
    <property type="match status" value="1"/>
</dbReference>
<dbReference type="GO" id="GO:0016285">
    <property type="term" value="F:alanyl aminopeptidase activity"/>
    <property type="evidence" value="ECO:0007669"/>
    <property type="project" value="UniProtKB-EC"/>
</dbReference>
<evidence type="ECO:0000259" key="15">
    <source>
        <dbReference type="Pfam" id="PF11940"/>
    </source>
</evidence>
<dbReference type="GO" id="GO:0008237">
    <property type="term" value="F:metallopeptidase activity"/>
    <property type="evidence" value="ECO:0007669"/>
    <property type="project" value="UniProtKB-UniRule"/>
</dbReference>
<dbReference type="Gene3D" id="3.30.2010.30">
    <property type="match status" value="1"/>
</dbReference>
<keyword evidence="8" id="KW-0479">Metal-binding</keyword>